<evidence type="ECO:0000256" key="10">
    <source>
        <dbReference type="ARBA" id="ARBA00048954"/>
    </source>
</evidence>
<keyword evidence="7 12" id="KW-0067">ATP-binding</keyword>
<dbReference type="InterPro" id="IPR007692">
    <property type="entry name" value="DNA_helicase_DnaB"/>
</dbReference>
<dbReference type="InterPro" id="IPR003593">
    <property type="entry name" value="AAA+_ATPase"/>
</dbReference>
<dbReference type="InterPro" id="IPR007693">
    <property type="entry name" value="DNA_helicase_DnaB-like_N"/>
</dbReference>
<dbReference type="GO" id="GO:0006269">
    <property type="term" value="P:DNA replication, synthesis of primer"/>
    <property type="evidence" value="ECO:0007669"/>
    <property type="project" value="UniProtKB-UniRule"/>
</dbReference>
<dbReference type="Proteomes" id="UP000442535">
    <property type="component" value="Unassembled WGS sequence"/>
</dbReference>
<evidence type="ECO:0000256" key="6">
    <source>
        <dbReference type="ARBA" id="ARBA00022806"/>
    </source>
</evidence>
<comment type="similarity">
    <text evidence="1 12">Belongs to the helicase family. DnaB subfamily.</text>
</comment>
<evidence type="ECO:0000256" key="2">
    <source>
        <dbReference type="ARBA" id="ARBA00022515"/>
    </source>
</evidence>
<dbReference type="InterPro" id="IPR036185">
    <property type="entry name" value="DNA_heli_DnaB-like_N_sf"/>
</dbReference>
<evidence type="ECO:0000256" key="5">
    <source>
        <dbReference type="ARBA" id="ARBA00022801"/>
    </source>
</evidence>
<proteinExistence type="inferred from homology"/>
<evidence type="ECO:0000256" key="3">
    <source>
        <dbReference type="ARBA" id="ARBA00022705"/>
    </source>
</evidence>
<keyword evidence="5 12" id="KW-0378">Hydrolase</keyword>
<accession>A0A7K0K0V9</accession>
<dbReference type="Pfam" id="PF03796">
    <property type="entry name" value="DnaB_C"/>
    <property type="match status" value="1"/>
</dbReference>
<keyword evidence="9" id="KW-0413">Isomerase</keyword>
<keyword evidence="2 12" id="KW-0639">Primosome</keyword>
<keyword evidence="15" id="KW-1185">Reference proteome</keyword>
<dbReference type="InterPro" id="IPR016136">
    <property type="entry name" value="DNA_helicase_N/primase_C"/>
</dbReference>
<dbReference type="Gene3D" id="3.40.50.300">
    <property type="entry name" value="P-loop containing nucleotide triphosphate hydrolases"/>
    <property type="match status" value="1"/>
</dbReference>
<dbReference type="PROSITE" id="PS51199">
    <property type="entry name" value="SF4_HELICASE"/>
    <property type="match status" value="1"/>
</dbReference>
<dbReference type="SUPFAM" id="SSF48024">
    <property type="entry name" value="N-terminal domain of DnaB helicase"/>
    <property type="match status" value="1"/>
</dbReference>
<evidence type="ECO:0000256" key="9">
    <source>
        <dbReference type="ARBA" id="ARBA00023235"/>
    </source>
</evidence>
<dbReference type="SUPFAM" id="SSF52540">
    <property type="entry name" value="P-loop containing nucleoside triphosphate hydrolases"/>
    <property type="match status" value="1"/>
</dbReference>
<comment type="function">
    <text evidence="12">The main replicative DNA helicase, it participates in initiation and elongation during chromosome replication. Travels ahead of the DNA replisome, separating dsDNA into templates for DNA synthesis. A processive ATP-dependent 5'-3' DNA helicase it has DNA-dependent ATPase activity.</text>
</comment>
<dbReference type="Gene3D" id="1.10.860.10">
    <property type="entry name" value="DNAb Helicase, Chain A"/>
    <property type="match status" value="1"/>
</dbReference>
<keyword evidence="8 12" id="KW-0238">DNA-binding</keyword>
<dbReference type="FunFam" id="1.10.860.10:FF:000001">
    <property type="entry name" value="Replicative DNA helicase"/>
    <property type="match status" value="1"/>
</dbReference>
<evidence type="ECO:0000256" key="11">
    <source>
        <dbReference type="NCBIfam" id="TIGR00665"/>
    </source>
</evidence>
<evidence type="ECO:0000256" key="8">
    <source>
        <dbReference type="ARBA" id="ARBA00023125"/>
    </source>
</evidence>
<name>A0A7K0K0V9_9ACTO</name>
<reference evidence="14 15" key="1">
    <citation type="submission" date="2019-08" db="EMBL/GenBank/DDBJ databases">
        <title>In-depth cultivation of the pig gut microbiome towards novel bacterial diversity and tailored functional studies.</title>
        <authorList>
            <person name="Wylensek D."/>
            <person name="Hitch T.C.A."/>
            <person name="Clavel T."/>
        </authorList>
    </citation>
    <scope>NUCLEOTIDE SEQUENCE [LARGE SCALE GENOMIC DNA]</scope>
    <source>
        <strain evidence="14 15">RF-GAM-744-WT-7</strain>
    </source>
</reference>
<organism evidence="14 15">
    <name type="scientific">Mobiluncus porci</name>
    <dbReference type="NCBI Taxonomy" id="2652278"/>
    <lineage>
        <taxon>Bacteria</taxon>
        <taxon>Bacillati</taxon>
        <taxon>Actinomycetota</taxon>
        <taxon>Actinomycetes</taxon>
        <taxon>Actinomycetales</taxon>
        <taxon>Actinomycetaceae</taxon>
        <taxon>Mobiluncus</taxon>
    </lineage>
</organism>
<keyword evidence="6 12" id="KW-0347">Helicase</keyword>
<comment type="caution">
    <text evidence="14">The sequence shown here is derived from an EMBL/GenBank/DDBJ whole genome shotgun (WGS) entry which is preliminary data.</text>
</comment>
<keyword evidence="3 12" id="KW-0235">DNA replication</keyword>
<dbReference type="GO" id="GO:0003677">
    <property type="term" value="F:DNA binding"/>
    <property type="evidence" value="ECO:0007669"/>
    <property type="project" value="UniProtKB-UniRule"/>
</dbReference>
<evidence type="ECO:0000259" key="13">
    <source>
        <dbReference type="PROSITE" id="PS51199"/>
    </source>
</evidence>
<dbReference type="InterPro" id="IPR027417">
    <property type="entry name" value="P-loop_NTPase"/>
</dbReference>
<comment type="catalytic activity">
    <reaction evidence="10 12">
        <text>ATP + H2O = ADP + phosphate + H(+)</text>
        <dbReference type="Rhea" id="RHEA:13065"/>
        <dbReference type="ChEBI" id="CHEBI:15377"/>
        <dbReference type="ChEBI" id="CHEBI:15378"/>
        <dbReference type="ChEBI" id="CHEBI:30616"/>
        <dbReference type="ChEBI" id="CHEBI:43474"/>
        <dbReference type="ChEBI" id="CHEBI:456216"/>
        <dbReference type="EC" id="5.6.2.3"/>
    </reaction>
</comment>
<dbReference type="SMART" id="SM00382">
    <property type="entry name" value="AAA"/>
    <property type="match status" value="1"/>
</dbReference>
<dbReference type="NCBIfam" id="TIGR00665">
    <property type="entry name" value="DnaB"/>
    <property type="match status" value="1"/>
</dbReference>
<dbReference type="RefSeq" id="WP_154543461.1">
    <property type="nucleotide sequence ID" value="NZ_JAQYQY010000007.1"/>
</dbReference>
<keyword evidence="4 12" id="KW-0547">Nucleotide-binding</keyword>
<dbReference type="PANTHER" id="PTHR30153">
    <property type="entry name" value="REPLICATIVE DNA HELICASE DNAB"/>
    <property type="match status" value="1"/>
</dbReference>
<dbReference type="Pfam" id="PF00772">
    <property type="entry name" value="DnaB"/>
    <property type="match status" value="1"/>
</dbReference>
<dbReference type="InterPro" id="IPR007694">
    <property type="entry name" value="DNA_helicase_DnaB-like_C"/>
</dbReference>
<evidence type="ECO:0000256" key="1">
    <source>
        <dbReference type="ARBA" id="ARBA00008428"/>
    </source>
</evidence>
<evidence type="ECO:0000256" key="4">
    <source>
        <dbReference type="ARBA" id="ARBA00022741"/>
    </source>
</evidence>
<dbReference type="FunFam" id="3.40.50.300:FF:000351">
    <property type="entry name" value="Replicative DNA helicase"/>
    <property type="match status" value="1"/>
</dbReference>
<evidence type="ECO:0000313" key="15">
    <source>
        <dbReference type="Proteomes" id="UP000442535"/>
    </source>
</evidence>
<gene>
    <name evidence="14" type="primary">dnaB</name>
    <name evidence="14" type="ORF">FYJ63_02470</name>
</gene>
<dbReference type="CDD" id="cd00984">
    <property type="entry name" value="DnaB_C"/>
    <property type="match status" value="1"/>
</dbReference>
<dbReference type="GO" id="GO:0005524">
    <property type="term" value="F:ATP binding"/>
    <property type="evidence" value="ECO:0007669"/>
    <property type="project" value="UniProtKB-UniRule"/>
</dbReference>
<dbReference type="GO" id="GO:0005829">
    <property type="term" value="C:cytosol"/>
    <property type="evidence" value="ECO:0007669"/>
    <property type="project" value="TreeGrafter"/>
</dbReference>
<dbReference type="GO" id="GO:1990077">
    <property type="term" value="C:primosome complex"/>
    <property type="evidence" value="ECO:0007669"/>
    <property type="project" value="UniProtKB-UniRule"/>
</dbReference>
<dbReference type="EMBL" id="VUMY01000003">
    <property type="protein sequence ID" value="MST49122.1"/>
    <property type="molecule type" value="Genomic_DNA"/>
</dbReference>
<evidence type="ECO:0000313" key="14">
    <source>
        <dbReference type="EMBL" id="MST49122.1"/>
    </source>
</evidence>
<dbReference type="PANTHER" id="PTHR30153:SF2">
    <property type="entry name" value="REPLICATIVE DNA HELICASE"/>
    <property type="match status" value="1"/>
</dbReference>
<evidence type="ECO:0000256" key="12">
    <source>
        <dbReference type="RuleBase" id="RU362085"/>
    </source>
</evidence>
<dbReference type="GO" id="GO:0016787">
    <property type="term" value="F:hydrolase activity"/>
    <property type="evidence" value="ECO:0007669"/>
    <property type="project" value="UniProtKB-KW"/>
</dbReference>
<sequence length="459" mass="51121">MSEAPVLDRIPPNNILAEQSVIGSMMLSKNAIADVYRLLLPSDFYNPNHEIIFNIIMDLYSSGDAVDAITVGAALEKRGELSKIGGLEYLHTLVHTVPTAANVTYYAEIVRDQATLRGLVEAGTRITQLGYAIDAGDTDDLINTAHMELDRVSEKRTSEDYKILQDLLPMVTEEISNTDEDPGTVRTGFADFDKETQGLHPGQMIIVAARPGMGKSTFALDICRYAAIHDNKTAAIFSLEMSYEEIIKRLISAEANVPLSVINAGVPKEDGPQSKTYWENIARATNRMFEKPLFIDDSPNLTMPDIRAKCRRLKYNHNLSIAVVDYLQLMQGHRRSESRQQEVSEISRSLKLLAKELEIPIIAVAQLNRGPESRTDKKPMMSDLRESGSLEQDADMVLLLHRPESYNPDDRPGEADLHVAKHRNGRTGTIHLMFQGHLSRFVSAARVSPEDAPPPPEDY</sequence>
<dbReference type="AlphaFoldDB" id="A0A7K0K0V9"/>
<feature type="domain" description="SF4 helicase" evidence="13">
    <location>
        <begin position="178"/>
        <end position="448"/>
    </location>
</feature>
<protein>
    <recommendedName>
        <fullName evidence="11 12">Replicative DNA helicase</fullName>
        <ecNumber evidence="11 12">5.6.2.3</ecNumber>
    </recommendedName>
</protein>
<dbReference type="EC" id="5.6.2.3" evidence="11 12"/>
<dbReference type="GO" id="GO:0043139">
    <property type="term" value="F:5'-3' DNA helicase activity"/>
    <property type="evidence" value="ECO:0007669"/>
    <property type="project" value="UniProtKB-EC"/>
</dbReference>
<evidence type="ECO:0000256" key="7">
    <source>
        <dbReference type="ARBA" id="ARBA00022840"/>
    </source>
</evidence>